<evidence type="ECO:0000256" key="1">
    <source>
        <dbReference type="SAM" id="MobiDB-lite"/>
    </source>
</evidence>
<evidence type="ECO:0000313" key="2">
    <source>
        <dbReference type="EMBL" id="KOX98230.1"/>
    </source>
</evidence>
<dbReference type="InterPro" id="IPR041492">
    <property type="entry name" value="HAD_2"/>
</dbReference>
<dbReference type="STRING" id="1765655.AMR74_04890"/>
<feature type="region of interest" description="Disordered" evidence="1">
    <location>
        <begin position="213"/>
        <end position="239"/>
    </location>
</feature>
<proteinExistence type="predicted"/>
<dbReference type="SFLD" id="SFLDS00003">
    <property type="entry name" value="Haloacid_Dehalogenase"/>
    <property type="match status" value="1"/>
</dbReference>
<dbReference type="AlphaFoldDB" id="A0A0N0BSF7"/>
<dbReference type="Gene3D" id="3.40.50.1000">
    <property type="entry name" value="HAD superfamily/HAD-like"/>
    <property type="match status" value="1"/>
</dbReference>
<keyword evidence="3" id="KW-1185">Reference proteome</keyword>
<dbReference type="InterPro" id="IPR036412">
    <property type="entry name" value="HAD-like_sf"/>
</dbReference>
<organism evidence="2 3">
    <name type="scientific">Halorubrum tropicale</name>
    <dbReference type="NCBI Taxonomy" id="1765655"/>
    <lineage>
        <taxon>Archaea</taxon>
        <taxon>Methanobacteriati</taxon>
        <taxon>Methanobacteriota</taxon>
        <taxon>Stenosarchaea group</taxon>
        <taxon>Halobacteria</taxon>
        <taxon>Halobacteriales</taxon>
        <taxon>Haloferacaceae</taxon>
        <taxon>Halorubrum</taxon>
    </lineage>
</organism>
<evidence type="ECO:0000313" key="3">
    <source>
        <dbReference type="Proteomes" id="UP000037747"/>
    </source>
</evidence>
<dbReference type="PANTHER" id="PTHR43434:SF1">
    <property type="entry name" value="PHOSPHOGLYCOLATE PHOSPHATASE"/>
    <property type="match status" value="1"/>
</dbReference>
<comment type="caution">
    <text evidence="2">The sequence shown here is derived from an EMBL/GenBank/DDBJ whole genome shotgun (WGS) entry which is preliminary data.</text>
</comment>
<dbReference type="InterPro" id="IPR023214">
    <property type="entry name" value="HAD_sf"/>
</dbReference>
<feature type="compositionally biased region" description="Basic and acidic residues" evidence="1">
    <location>
        <begin position="213"/>
        <end position="227"/>
    </location>
</feature>
<reference evidence="2 3" key="1">
    <citation type="submission" date="2015-08" db="EMBL/GenBank/DDBJ databases">
        <title>Genomes of Isolates from Cabo Rojo, PR.</title>
        <authorList>
            <person name="Sanchez-Nieves R.L."/>
            <person name="Montalvo-Rodriguez R."/>
        </authorList>
    </citation>
    <scope>NUCLEOTIDE SEQUENCE [LARGE SCALE GENOMIC DNA]</scope>
    <source>
        <strain evidence="2 3">5</strain>
    </source>
</reference>
<dbReference type="SUPFAM" id="SSF56784">
    <property type="entry name" value="HAD-like"/>
    <property type="match status" value="1"/>
</dbReference>
<dbReference type="GO" id="GO:0008967">
    <property type="term" value="F:phosphoglycolate phosphatase activity"/>
    <property type="evidence" value="ECO:0007669"/>
    <property type="project" value="TreeGrafter"/>
</dbReference>
<accession>A0A0N0BSF7</accession>
<dbReference type="InterPro" id="IPR050155">
    <property type="entry name" value="HAD-like_hydrolase_sf"/>
</dbReference>
<dbReference type="PATRIC" id="fig|1705389.3.peg.1301"/>
<dbReference type="GO" id="GO:0016301">
    <property type="term" value="F:kinase activity"/>
    <property type="evidence" value="ECO:0007669"/>
    <property type="project" value="UniProtKB-KW"/>
</dbReference>
<dbReference type="EMBL" id="LIST01000001">
    <property type="protein sequence ID" value="KOX98230.1"/>
    <property type="molecule type" value="Genomic_DNA"/>
</dbReference>
<dbReference type="OrthoDB" id="31229at2157"/>
<dbReference type="PANTHER" id="PTHR43434">
    <property type="entry name" value="PHOSPHOGLYCOLATE PHOSPHATASE"/>
    <property type="match status" value="1"/>
</dbReference>
<gene>
    <name evidence="2" type="ORF">AMR74_04890</name>
</gene>
<dbReference type="Pfam" id="PF13419">
    <property type="entry name" value="HAD_2"/>
    <property type="match status" value="1"/>
</dbReference>
<dbReference type="InterPro" id="IPR023198">
    <property type="entry name" value="PGP-like_dom2"/>
</dbReference>
<dbReference type="GO" id="GO:0006281">
    <property type="term" value="P:DNA repair"/>
    <property type="evidence" value="ECO:0007669"/>
    <property type="project" value="TreeGrafter"/>
</dbReference>
<dbReference type="RefSeq" id="WP_053770914.1">
    <property type="nucleotide sequence ID" value="NZ_LIST01000001.1"/>
</dbReference>
<name>A0A0N0BSF7_9EURY</name>
<keyword evidence="2" id="KW-0418">Kinase</keyword>
<sequence length="239" mass="26143">MRIADYDFHLFDLDGTLVDAEWEYTRTVFDRVGDRLDREFSDREARVLWHGLGGSRAETLRGMGVDPDAFWPAFHAVEDPVARAEATYLHDDAARLLDRVGEVGGPTGLVTHCQEFLAEPVLDRLDLGGRFDAVVCCTDETGWKPAPDPIEAATSELGVDPARHRGYYVGDGESDVAAAWNAGLDAVHVERVSHDERGRCILGDRRVRRLDELVGGEGRTDAGRSGDDPLGAGEPVDAS</sequence>
<dbReference type="Gene3D" id="1.10.150.240">
    <property type="entry name" value="Putative phosphatase, domain 2"/>
    <property type="match status" value="1"/>
</dbReference>
<dbReference type="Proteomes" id="UP000037747">
    <property type="component" value="Unassembled WGS sequence"/>
</dbReference>
<dbReference type="SFLD" id="SFLDG01129">
    <property type="entry name" value="C1.5:_HAD__Beta-PGM__Phosphata"/>
    <property type="match status" value="1"/>
</dbReference>
<protein>
    <submittedName>
        <fullName evidence="2">3-phosphoglycerate kinase</fullName>
    </submittedName>
</protein>
<keyword evidence="2" id="KW-0808">Transferase</keyword>